<name>U4LRC8_PYROM</name>
<evidence type="ECO:0000313" key="1">
    <source>
        <dbReference type="EMBL" id="CCX31875.1"/>
    </source>
</evidence>
<dbReference type="EMBL" id="HF935655">
    <property type="protein sequence ID" value="CCX31875.1"/>
    <property type="molecule type" value="Genomic_DNA"/>
</dbReference>
<protein>
    <submittedName>
        <fullName evidence="1">Uncharacterized protein</fullName>
    </submittedName>
</protein>
<organism evidence="1 2">
    <name type="scientific">Pyronema omphalodes (strain CBS 100304)</name>
    <name type="common">Pyronema confluens</name>
    <dbReference type="NCBI Taxonomy" id="1076935"/>
    <lineage>
        <taxon>Eukaryota</taxon>
        <taxon>Fungi</taxon>
        <taxon>Dikarya</taxon>
        <taxon>Ascomycota</taxon>
        <taxon>Pezizomycotina</taxon>
        <taxon>Pezizomycetes</taxon>
        <taxon>Pezizales</taxon>
        <taxon>Pyronemataceae</taxon>
        <taxon>Pyronema</taxon>
    </lineage>
</organism>
<accession>U4LRC8</accession>
<dbReference type="AlphaFoldDB" id="U4LRC8"/>
<dbReference type="Proteomes" id="UP000018144">
    <property type="component" value="Unassembled WGS sequence"/>
</dbReference>
<keyword evidence="2" id="KW-1185">Reference proteome</keyword>
<reference evidence="1 2" key="1">
    <citation type="journal article" date="2013" name="PLoS Genet.">
        <title>The genome and development-dependent transcriptomes of Pyronema confluens: a window into fungal evolution.</title>
        <authorList>
            <person name="Traeger S."/>
            <person name="Altegoer F."/>
            <person name="Freitag M."/>
            <person name="Gabaldon T."/>
            <person name="Kempken F."/>
            <person name="Kumar A."/>
            <person name="Marcet-Houben M."/>
            <person name="Poggeler S."/>
            <person name="Stajich J.E."/>
            <person name="Nowrousian M."/>
        </authorList>
    </citation>
    <scope>NUCLEOTIDE SEQUENCE [LARGE SCALE GENOMIC DNA]</scope>
    <source>
        <strain evidence="2">CBS 100304</strain>
        <tissue evidence="1">Vegetative mycelium</tissue>
    </source>
</reference>
<proteinExistence type="predicted"/>
<gene>
    <name evidence="1" type="ORF">PCON_11545</name>
</gene>
<evidence type="ECO:0000313" key="2">
    <source>
        <dbReference type="Proteomes" id="UP000018144"/>
    </source>
</evidence>
<sequence length="110" mass="13179">MTSSELHRIASQLCHDHILARSQLHRIALELRRDHTIPRLFLYETHQYLALIPDFETAQELHDYLLRLFGAQWHRSLIGIQAMERYPYWSLRRVRRARLMSAARSIGDSW</sequence>